<dbReference type="PANTHER" id="PTHR47235:SF1">
    <property type="entry name" value="BLR6548 PROTEIN"/>
    <property type="match status" value="1"/>
</dbReference>
<comment type="similarity">
    <text evidence="1">Belongs to the leucine-binding protein family.</text>
</comment>
<feature type="chain" id="PRO_5042230448" evidence="3">
    <location>
        <begin position="25"/>
        <end position="372"/>
    </location>
</feature>
<proteinExistence type="inferred from homology"/>
<name>A0AAE3SZS3_9BURK</name>
<evidence type="ECO:0000256" key="1">
    <source>
        <dbReference type="ARBA" id="ARBA00010062"/>
    </source>
</evidence>
<dbReference type="InterPro" id="IPR028081">
    <property type="entry name" value="Leu-bd"/>
</dbReference>
<gene>
    <name evidence="5" type="ORF">PGB34_10505</name>
</gene>
<evidence type="ECO:0000313" key="6">
    <source>
        <dbReference type="Proteomes" id="UP001212602"/>
    </source>
</evidence>
<feature type="domain" description="Leucine-binding protein" evidence="4">
    <location>
        <begin position="26"/>
        <end position="352"/>
    </location>
</feature>
<evidence type="ECO:0000256" key="3">
    <source>
        <dbReference type="SAM" id="SignalP"/>
    </source>
</evidence>
<dbReference type="CDD" id="cd06326">
    <property type="entry name" value="PBP1_ABC_ligand_binding-like"/>
    <property type="match status" value="1"/>
</dbReference>
<accession>A0AAE3SZS3</accession>
<feature type="signal peptide" evidence="3">
    <location>
        <begin position="1"/>
        <end position="24"/>
    </location>
</feature>
<dbReference type="Pfam" id="PF13458">
    <property type="entry name" value="Peripla_BP_6"/>
    <property type="match status" value="1"/>
</dbReference>
<organism evidence="5 6">
    <name type="scientific">Xenophilus arseniciresistens</name>
    <dbReference type="NCBI Taxonomy" id="1283306"/>
    <lineage>
        <taxon>Bacteria</taxon>
        <taxon>Pseudomonadati</taxon>
        <taxon>Pseudomonadota</taxon>
        <taxon>Betaproteobacteria</taxon>
        <taxon>Burkholderiales</taxon>
        <taxon>Comamonadaceae</taxon>
        <taxon>Xenophilus</taxon>
    </lineage>
</organism>
<dbReference type="Proteomes" id="UP001212602">
    <property type="component" value="Unassembled WGS sequence"/>
</dbReference>
<dbReference type="RefSeq" id="WP_271428025.1">
    <property type="nucleotide sequence ID" value="NZ_JAQIPB010000003.1"/>
</dbReference>
<evidence type="ECO:0000259" key="4">
    <source>
        <dbReference type="Pfam" id="PF13458"/>
    </source>
</evidence>
<dbReference type="Gene3D" id="3.40.50.2300">
    <property type="match status" value="2"/>
</dbReference>
<keyword evidence="2 3" id="KW-0732">Signal</keyword>
<dbReference type="InterPro" id="IPR028082">
    <property type="entry name" value="Peripla_BP_I"/>
</dbReference>
<evidence type="ECO:0000256" key="2">
    <source>
        <dbReference type="ARBA" id="ARBA00022729"/>
    </source>
</evidence>
<comment type="caution">
    <text evidence="5">The sequence shown here is derived from an EMBL/GenBank/DDBJ whole genome shotgun (WGS) entry which is preliminary data.</text>
</comment>
<protein>
    <submittedName>
        <fullName evidence="5">ABC transporter substrate-binding protein</fullName>
    </submittedName>
</protein>
<evidence type="ECO:0000313" key="5">
    <source>
        <dbReference type="EMBL" id="MDA7416795.1"/>
    </source>
</evidence>
<dbReference type="PANTHER" id="PTHR47235">
    <property type="entry name" value="BLR6548 PROTEIN"/>
    <property type="match status" value="1"/>
</dbReference>
<dbReference type="EMBL" id="JAQIPB010000003">
    <property type="protein sequence ID" value="MDA7416795.1"/>
    <property type="molecule type" value="Genomic_DNA"/>
</dbReference>
<dbReference type="AlphaFoldDB" id="A0AAE3SZS3"/>
<dbReference type="SUPFAM" id="SSF53822">
    <property type="entry name" value="Periplasmic binding protein-like I"/>
    <property type="match status" value="1"/>
</dbReference>
<keyword evidence="6" id="KW-1185">Reference proteome</keyword>
<reference evidence="5" key="1">
    <citation type="submission" date="2023-01" db="EMBL/GenBank/DDBJ databases">
        <title>Xenophilus mangrovi sp. nov., isolated from soil of Mangrove nature reserve.</title>
        <authorList>
            <person name="Xu S."/>
            <person name="Liu Z."/>
            <person name="Xu Y."/>
        </authorList>
    </citation>
    <scope>NUCLEOTIDE SEQUENCE</scope>
    <source>
        <strain evidence="5">YW8</strain>
    </source>
</reference>
<sequence>MMHRFLQLLLAAALLAHASAGRSADVVVGQVTPLTGPEARQGMAYAAGLKLALEAANRGTHNPARHTFKLVAVDDRGAPEESLQQTSRLIAQSRPLVLTGHVGGPSLSALLKSGLLDRNELLMVGYRSAQILPSSQRLFAIKAGMPEELGKLMTHIHTVGWKRVVLLYENEGGAEGLLAAADAAAQQAQVTLVDRLEIDKGSLDAKVDRVLRAKPQALVVAAGGFVAGAFIERLRLAGAQTPIFTLSNADMEQLAVRLGDDHLRGLVISQVMPNPYKVTTAISKEFNDLARAHDVATPRSFTMMEGYVAGRVIVEAIQRQGTRPTREGMTAALESIHGLDLGGYMIGFSGASRAGSTYVDLSIVNAMGKVQQ</sequence>